<dbReference type="InterPro" id="IPR046349">
    <property type="entry name" value="C1-like_sf"/>
</dbReference>
<gene>
    <name evidence="3" type="ORF">CDL15_Pgr000435</name>
</gene>
<organism evidence="3 4">
    <name type="scientific">Punica granatum</name>
    <name type="common">Pomegranate</name>
    <dbReference type="NCBI Taxonomy" id="22663"/>
    <lineage>
        <taxon>Eukaryota</taxon>
        <taxon>Viridiplantae</taxon>
        <taxon>Streptophyta</taxon>
        <taxon>Embryophyta</taxon>
        <taxon>Tracheophyta</taxon>
        <taxon>Spermatophyta</taxon>
        <taxon>Magnoliopsida</taxon>
        <taxon>eudicotyledons</taxon>
        <taxon>Gunneridae</taxon>
        <taxon>Pentapetalae</taxon>
        <taxon>rosids</taxon>
        <taxon>malvids</taxon>
        <taxon>Myrtales</taxon>
        <taxon>Lythraceae</taxon>
        <taxon>Punica</taxon>
    </lineage>
</organism>
<dbReference type="PANTHER" id="PTHR46288:SF27">
    <property type="entry name" value="CYSTEINE_HISTIDINE-RICH C1 DOMAIN FAMILY PROTEIN"/>
    <property type="match status" value="1"/>
</dbReference>
<reference evidence="4" key="1">
    <citation type="journal article" date="2017" name="Plant J.">
        <title>The pomegranate (Punica granatum L.) genome and the genomics of punicalagin biosynthesis.</title>
        <authorList>
            <person name="Qin G."/>
            <person name="Xu C."/>
            <person name="Ming R."/>
            <person name="Tang H."/>
            <person name="Guyot R."/>
            <person name="Kramer E.M."/>
            <person name="Hu Y."/>
            <person name="Yi X."/>
            <person name="Qi Y."/>
            <person name="Xu X."/>
            <person name="Gao Z."/>
            <person name="Pan H."/>
            <person name="Jian J."/>
            <person name="Tian Y."/>
            <person name="Yue Z."/>
            <person name="Xu Y."/>
        </authorList>
    </citation>
    <scope>NUCLEOTIDE SEQUENCE [LARGE SCALE GENOMIC DNA]</scope>
    <source>
        <strain evidence="4">cv. Dabenzi</strain>
    </source>
</reference>
<protein>
    <recommendedName>
        <fullName evidence="2">DC1 domain-containing protein</fullName>
    </recommendedName>
</protein>
<proteinExistence type="predicted"/>
<keyword evidence="1" id="KW-0677">Repeat</keyword>
<dbReference type="PANTHER" id="PTHR46288">
    <property type="entry name" value="PHORBOL-ESTER/DAG-TYPE DOMAIN-CONTAINING PROTEIN"/>
    <property type="match status" value="1"/>
</dbReference>
<dbReference type="InterPro" id="IPR004146">
    <property type="entry name" value="DC1"/>
</dbReference>
<dbReference type="Proteomes" id="UP000197138">
    <property type="component" value="Unassembled WGS sequence"/>
</dbReference>
<name>A0A218W356_PUNGR</name>
<feature type="domain" description="DC1" evidence="2">
    <location>
        <begin position="13"/>
        <end position="60"/>
    </location>
</feature>
<evidence type="ECO:0000313" key="3">
    <source>
        <dbReference type="EMBL" id="OWM66983.1"/>
    </source>
</evidence>
<evidence type="ECO:0000259" key="2">
    <source>
        <dbReference type="Pfam" id="PF03107"/>
    </source>
</evidence>
<dbReference type="Pfam" id="PF03107">
    <property type="entry name" value="C1_2"/>
    <property type="match status" value="1"/>
</dbReference>
<accession>A0A218W356</accession>
<evidence type="ECO:0000313" key="4">
    <source>
        <dbReference type="Proteomes" id="UP000197138"/>
    </source>
</evidence>
<evidence type="ECO:0000256" key="1">
    <source>
        <dbReference type="ARBA" id="ARBA00022737"/>
    </source>
</evidence>
<comment type="caution">
    <text evidence="3">The sequence shown here is derived from an EMBL/GenBank/DDBJ whole genome shotgun (WGS) entry which is preliminary data.</text>
</comment>
<dbReference type="EMBL" id="MTKT01005400">
    <property type="protein sequence ID" value="OWM66983.1"/>
    <property type="molecule type" value="Genomic_DNA"/>
</dbReference>
<dbReference type="SUPFAM" id="SSF57889">
    <property type="entry name" value="Cysteine-rich domain"/>
    <property type="match status" value="2"/>
</dbReference>
<dbReference type="AlphaFoldDB" id="A0A218W356"/>
<sequence>MKAANTPSLLQHPFHKHALIFQELSESFRFQCQICRFFAKGGPAYHCIEYCGFFIHRWCAELPPEIQHPSHPQHPLALIYSRKECFCSGCEDLIHYECRYSLLLDKFLNKNGPNSDSSPYAIQKLKSMGYWTFVFYKLFHFFLFN</sequence>